<evidence type="ECO:0000313" key="4">
    <source>
        <dbReference type="Proteomes" id="UP000199152"/>
    </source>
</evidence>
<keyword evidence="1" id="KW-0456">Lyase</keyword>
<dbReference type="InterPro" id="IPR036663">
    <property type="entry name" value="Fumarylacetoacetase_C_sf"/>
</dbReference>
<reference evidence="3 4" key="1">
    <citation type="submission" date="2016-10" db="EMBL/GenBank/DDBJ databases">
        <authorList>
            <person name="de Groot N.N."/>
        </authorList>
    </citation>
    <scope>NUCLEOTIDE SEQUENCE [LARGE SCALE GENOMIC DNA]</scope>
    <source>
        <strain evidence="3 4">DSM 45317</strain>
    </source>
</reference>
<organism evidence="3 4">
    <name type="scientific">Geodermatophilus ruber</name>
    <dbReference type="NCBI Taxonomy" id="504800"/>
    <lineage>
        <taxon>Bacteria</taxon>
        <taxon>Bacillati</taxon>
        <taxon>Actinomycetota</taxon>
        <taxon>Actinomycetes</taxon>
        <taxon>Geodermatophilales</taxon>
        <taxon>Geodermatophilaceae</taxon>
        <taxon>Geodermatophilus</taxon>
    </lineage>
</organism>
<dbReference type="Gene3D" id="3.90.850.10">
    <property type="entry name" value="Fumarylacetoacetase-like, C-terminal domain"/>
    <property type="match status" value="1"/>
</dbReference>
<dbReference type="RefSeq" id="WP_245753681.1">
    <property type="nucleotide sequence ID" value="NZ_FOSW01000010.1"/>
</dbReference>
<name>A0A1I4HCF9_9ACTN</name>
<dbReference type="PANTHER" id="PTHR30143:SF0">
    <property type="entry name" value="2-KETO-4-PENTENOATE HYDRATASE"/>
    <property type="match status" value="1"/>
</dbReference>
<keyword evidence="4" id="KW-1185">Reference proteome</keyword>
<dbReference type="Proteomes" id="UP000199152">
    <property type="component" value="Unassembled WGS sequence"/>
</dbReference>
<dbReference type="Pfam" id="PF01557">
    <property type="entry name" value="FAA_hydrolase"/>
    <property type="match status" value="1"/>
</dbReference>
<evidence type="ECO:0000259" key="2">
    <source>
        <dbReference type="Pfam" id="PF01557"/>
    </source>
</evidence>
<evidence type="ECO:0000313" key="3">
    <source>
        <dbReference type="EMBL" id="SFL39855.1"/>
    </source>
</evidence>
<feature type="domain" description="Fumarylacetoacetase-like C-terminal" evidence="2">
    <location>
        <begin position="84"/>
        <end position="268"/>
    </location>
</feature>
<sequence>MTARRPPSADLPGAPVINAAAARLQQAADSGVPCAPVRDLLPMSLEAGYAVQQVLTARGLAAGRRIIGRKIGLTNPKVQAQLGVDTPDLGVLFDDMAVPHGSTVDVARLLQPRIEAEVALVLGADLDGEDLAPERVRASVDRVVASLEIVDSRIAGWDISLVDTVADNASSGRFVLGGDPVPLEDLDLRAVQMSMLEDGREVSSGTGADCLGDPLAALAWLAAAARDLGAPLRAGDVVLSGALGPMVPVRPGATYSAEVSGLGPVTVTFTDRGTP</sequence>
<proteinExistence type="predicted"/>
<dbReference type="SUPFAM" id="SSF56529">
    <property type="entry name" value="FAH"/>
    <property type="match status" value="1"/>
</dbReference>
<dbReference type="InterPro" id="IPR050772">
    <property type="entry name" value="Hydratase-Decarb/MhpD_sf"/>
</dbReference>
<dbReference type="GO" id="GO:0005737">
    <property type="term" value="C:cytoplasm"/>
    <property type="evidence" value="ECO:0007669"/>
    <property type="project" value="TreeGrafter"/>
</dbReference>
<dbReference type="FunCoup" id="A0A1I4HCF9">
    <property type="interactions" value="11"/>
</dbReference>
<dbReference type="EMBL" id="FOSW01000010">
    <property type="protein sequence ID" value="SFL39855.1"/>
    <property type="molecule type" value="Genomic_DNA"/>
</dbReference>
<dbReference type="InterPro" id="IPR011234">
    <property type="entry name" value="Fumarylacetoacetase-like_C"/>
</dbReference>
<accession>A0A1I4HCF9</accession>
<dbReference type="GO" id="GO:0008684">
    <property type="term" value="F:2-oxopent-4-enoate hydratase activity"/>
    <property type="evidence" value="ECO:0007669"/>
    <property type="project" value="TreeGrafter"/>
</dbReference>
<dbReference type="InParanoid" id="A0A1I4HCF9"/>
<dbReference type="STRING" id="504800.SAMN04488085_110138"/>
<protein>
    <submittedName>
        <fullName evidence="3">2-keto-4-pentenoate hydratase</fullName>
    </submittedName>
</protein>
<evidence type="ECO:0000256" key="1">
    <source>
        <dbReference type="ARBA" id="ARBA00023239"/>
    </source>
</evidence>
<dbReference type="AlphaFoldDB" id="A0A1I4HCF9"/>
<gene>
    <name evidence="3" type="ORF">SAMN04488085_110138</name>
</gene>
<dbReference type="PANTHER" id="PTHR30143">
    <property type="entry name" value="ACID HYDRATASE"/>
    <property type="match status" value="1"/>
</dbReference>